<accession>A0A433PP23</accession>
<organism evidence="2 3">
    <name type="scientific">Jimgerdemannia flammicorona</name>
    <dbReference type="NCBI Taxonomy" id="994334"/>
    <lineage>
        <taxon>Eukaryota</taxon>
        <taxon>Fungi</taxon>
        <taxon>Fungi incertae sedis</taxon>
        <taxon>Mucoromycota</taxon>
        <taxon>Mucoromycotina</taxon>
        <taxon>Endogonomycetes</taxon>
        <taxon>Endogonales</taxon>
        <taxon>Endogonaceae</taxon>
        <taxon>Jimgerdemannia</taxon>
    </lineage>
</organism>
<sequence>HERTHLLPPSFPPSLLPTSHVSPTSHLSRLRNMAYPSPAQSNSSKVGFSVETANKFAAASGPVSPPPQAAPPAPWFANLKRSFNRNYLYGDDPVFVQMTNIRRSGQVSLHSLQFQDFLEDDNRFLEFLLAMNDNILMGDIKSDPSAKLIWAMPKSKEHFYFTGKFYIASAPIQVTRYPPPKIAMSDLPSAEFWEEERTKQWKRLNPKIRATFTWPGPGEMPRAEKLAYSCLSMEVMLEENKRGPFATKVNGVLGRSNSISGNGAAGQIENTVKLMHDIAMDNFCLLVFKISEVQHYEYGTFPPKRT</sequence>
<dbReference type="InterPro" id="IPR012349">
    <property type="entry name" value="Split_barrel_FMN-bd"/>
</dbReference>
<proteinExistence type="predicted"/>
<name>A0A433PP23_9FUNG</name>
<evidence type="ECO:0000256" key="1">
    <source>
        <dbReference type="SAM" id="MobiDB-lite"/>
    </source>
</evidence>
<dbReference type="Gene3D" id="2.30.110.10">
    <property type="entry name" value="Electron Transport, Fmn-binding Protein, Chain A"/>
    <property type="match status" value="1"/>
</dbReference>
<dbReference type="Proteomes" id="UP000274822">
    <property type="component" value="Unassembled WGS sequence"/>
</dbReference>
<dbReference type="PANTHER" id="PTHR28243">
    <property type="entry name" value="AGL049CP"/>
    <property type="match status" value="1"/>
</dbReference>
<dbReference type="PANTHER" id="PTHR28243:SF1">
    <property type="entry name" value="PYRIDOXAMINE 5'-PHOSPHATE OXIDASE ALR4036 FAMILY FMN-BINDING DOMAIN-CONTAINING PROTEIN"/>
    <property type="match status" value="1"/>
</dbReference>
<dbReference type="AlphaFoldDB" id="A0A433PP23"/>
<feature type="non-terminal residue" evidence="2">
    <location>
        <position position="1"/>
    </location>
</feature>
<comment type="caution">
    <text evidence="2">The sequence shown here is derived from an EMBL/GenBank/DDBJ whole genome shotgun (WGS) entry which is preliminary data.</text>
</comment>
<reference evidence="2 3" key="1">
    <citation type="journal article" date="2018" name="New Phytol.">
        <title>Phylogenomics of Endogonaceae and evolution of mycorrhizas within Mucoromycota.</title>
        <authorList>
            <person name="Chang Y."/>
            <person name="Desiro A."/>
            <person name="Na H."/>
            <person name="Sandor L."/>
            <person name="Lipzen A."/>
            <person name="Clum A."/>
            <person name="Barry K."/>
            <person name="Grigoriev I.V."/>
            <person name="Martin F.M."/>
            <person name="Stajich J.E."/>
            <person name="Smith M.E."/>
            <person name="Bonito G."/>
            <person name="Spatafora J.W."/>
        </authorList>
    </citation>
    <scope>NUCLEOTIDE SEQUENCE [LARGE SCALE GENOMIC DNA]</scope>
    <source>
        <strain evidence="2 3">AD002</strain>
    </source>
</reference>
<keyword evidence="3" id="KW-1185">Reference proteome</keyword>
<protein>
    <submittedName>
        <fullName evidence="2">Uncharacterized protein</fullName>
    </submittedName>
</protein>
<feature type="non-terminal residue" evidence="2">
    <location>
        <position position="306"/>
    </location>
</feature>
<dbReference type="EMBL" id="RBNJ01021727">
    <property type="protein sequence ID" value="RUS19256.1"/>
    <property type="molecule type" value="Genomic_DNA"/>
</dbReference>
<gene>
    <name evidence="2" type="ORF">BC938DRAFT_475785</name>
</gene>
<evidence type="ECO:0000313" key="3">
    <source>
        <dbReference type="Proteomes" id="UP000274822"/>
    </source>
</evidence>
<evidence type="ECO:0000313" key="2">
    <source>
        <dbReference type="EMBL" id="RUS19256.1"/>
    </source>
</evidence>
<feature type="region of interest" description="Disordered" evidence="1">
    <location>
        <begin position="1"/>
        <end position="23"/>
    </location>
</feature>